<protein>
    <submittedName>
        <fullName evidence="1">Uncharacterized protein</fullName>
    </submittedName>
</protein>
<sequence>MARTRRKRKLESIQAQDSPLLNLHPEVRNMIYTLVAHGEKTYAFRDGTVAQYRICEPALARTCRQLQAEYTGVYEAEGHRFASHFVIHLANFDARHLEKRLHSFSPSTDRKIQWKMTVDNFWTDYTARLRDWSNMLDRHSPYQSIEILRGYPLCLPEIYGTTSEIEISINRTGFAFDFCRQHLKKLDLPDSILVAFVEALGWDVVNWKQELERWKRSA</sequence>
<keyword evidence="2" id="KW-1185">Reference proteome</keyword>
<reference evidence="1 2" key="1">
    <citation type="submission" date="2017-03" db="EMBL/GenBank/DDBJ databases">
        <title>Genomes of endolithic fungi from Antarctica.</title>
        <authorList>
            <person name="Coleine C."/>
            <person name="Masonjones S."/>
            <person name="Stajich J.E."/>
        </authorList>
    </citation>
    <scope>NUCLEOTIDE SEQUENCE [LARGE SCALE GENOMIC DNA]</scope>
    <source>
        <strain evidence="1 2">CCFEE 6315</strain>
    </source>
</reference>
<evidence type="ECO:0000313" key="2">
    <source>
        <dbReference type="Proteomes" id="UP000308549"/>
    </source>
</evidence>
<accession>A0A4U0TKX3</accession>
<dbReference type="EMBL" id="NAJL01000079">
    <property type="protein sequence ID" value="TKA22285.1"/>
    <property type="molecule type" value="Genomic_DNA"/>
</dbReference>
<gene>
    <name evidence="1" type="ORF">B0A50_08247</name>
</gene>
<dbReference type="AlphaFoldDB" id="A0A4U0TKX3"/>
<comment type="caution">
    <text evidence="1">The sequence shown here is derived from an EMBL/GenBank/DDBJ whole genome shotgun (WGS) entry which is preliminary data.</text>
</comment>
<proteinExistence type="predicted"/>
<name>A0A4U0TKX3_9PEZI</name>
<dbReference type="Proteomes" id="UP000308549">
    <property type="component" value="Unassembled WGS sequence"/>
</dbReference>
<evidence type="ECO:0000313" key="1">
    <source>
        <dbReference type="EMBL" id="TKA22285.1"/>
    </source>
</evidence>
<organism evidence="1 2">
    <name type="scientific">Salinomyces thailandicus</name>
    <dbReference type="NCBI Taxonomy" id="706561"/>
    <lineage>
        <taxon>Eukaryota</taxon>
        <taxon>Fungi</taxon>
        <taxon>Dikarya</taxon>
        <taxon>Ascomycota</taxon>
        <taxon>Pezizomycotina</taxon>
        <taxon>Dothideomycetes</taxon>
        <taxon>Dothideomycetidae</taxon>
        <taxon>Mycosphaerellales</taxon>
        <taxon>Teratosphaeriaceae</taxon>
        <taxon>Salinomyces</taxon>
    </lineage>
</organism>